<name>A0A9N8HNC3_9STRA</name>
<accession>A0A9N8HNC3</accession>
<dbReference type="AlphaFoldDB" id="A0A9N8HNC3"/>
<feature type="region of interest" description="Disordered" evidence="1">
    <location>
        <begin position="1"/>
        <end position="30"/>
    </location>
</feature>
<feature type="compositionally biased region" description="Polar residues" evidence="1">
    <location>
        <begin position="1"/>
        <end position="10"/>
    </location>
</feature>
<gene>
    <name evidence="2" type="ORF">SEMRO_981_G227540.1</name>
</gene>
<organism evidence="2 3">
    <name type="scientific">Seminavis robusta</name>
    <dbReference type="NCBI Taxonomy" id="568900"/>
    <lineage>
        <taxon>Eukaryota</taxon>
        <taxon>Sar</taxon>
        <taxon>Stramenopiles</taxon>
        <taxon>Ochrophyta</taxon>
        <taxon>Bacillariophyta</taxon>
        <taxon>Bacillariophyceae</taxon>
        <taxon>Bacillariophycidae</taxon>
        <taxon>Naviculales</taxon>
        <taxon>Naviculaceae</taxon>
        <taxon>Seminavis</taxon>
    </lineage>
</organism>
<comment type="caution">
    <text evidence="2">The sequence shown here is derived from an EMBL/GenBank/DDBJ whole genome shotgun (WGS) entry which is preliminary data.</text>
</comment>
<evidence type="ECO:0000256" key="1">
    <source>
        <dbReference type="SAM" id="MobiDB-lite"/>
    </source>
</evidence>
<evidence type="ECO:0000313" key="2">
    <source>
        <dbReference type="EMBL" id="CAB9519012.1"/>
    </source>
</evidence>
<evidence type="ECO:0000313" key="3">
    <source>
        <dbReference type="Proteomes" id="UP001153069"/>
    </source>
</evidence>
<keyword evidence="3" id="KW-1185">Reference proteome</keyword>
<dbReference type="Proteomes" id="UP001153069">
    <property type="component" value="Unassembled WGS sequence"/>
</dbReference>
<reference evidence="2" key="1">
    <citation type="submission" date="2020-06" db="EMBL/GenBank/DDBJ databases">
        <authorList>
            <consortium name="Plant Systems Biology data submission"/>
        </authorList>
    </citation>
    <scope>NUCLEOTIDE SEQUENCE</scope>
    <source>
        <strain evidence="2">D6</strain>
    </source>
</reference>
<proteinExistence type="predicted"/>
<protein>
    <submittedName>
        <fullName evidence="2">Uncharacterized protein</fullName>
    </submittedName>
</protein>
<sequence>MSPINNNKSNMRPDGSRKRLPKRTRSLDKTNHYRTKIIDEEDLYVVMVPAAAPRPKKKSVRFSDTVAIDVATGKEYVKSPRTGFSFLADKLSSRHNETCFWKRDTNTKTRKITAMDDDFDYIGWADDIINNKNNNNKSSSKPKRKLGKKSILRGWSKLHHKILPFTPVAAC</sequence>
<dbReference type="EMBL" id="CAICTM010000979">
    <property type="protein sequence ID" value="CAB9519012.1"/>
    <property type="molecule type" value="Genomic_DNA"/>
</dbReference>